<dbReference type="PANTHER" id="PTHR28642:SF1">
    <property type="entry name" value="MEIOSIS 1 ARREST PROTEIN"/>
    <property type="match status" value="1"/>
</dbReference>
<dbReference type="InterPro" id="IPR043129">
    <property type="entry name" value="ATPase_NBD"/>
</dbReference>
<feature type="region of interest" description="Disordered" evidence="5">
    <location>
        <begin position="549"/>
        <end position="606"/>
    </location>
</feature>
<evidence type="ECO:0000313" key="8">
    <source>
        <dbReference type="Proteomes" id="UP000005207"/>
    </source>
</evidence>
<dbReference type="CDD" id="cd24078">
    <property type="entry name" value="ASKHA_NBD_NAGK_meta"/>
    <property type="match status" value="1"/>
</dbReference>
<feature type="compositionally biased region" description="Low complexity" evidence="5">
    <location>
        <begin position="549"/>
        <end position="563"/>
    </location>
</feature>
<evidence type="ECO:0000256" key="5">
    <source>
        <dbReference type="SAM" id="MobiDB-lite"/>
    </source>
</evidence>
<feature type="region of interest" description="Disordered" evidence="5">
    <location>
        <begin position="506"/>
        <end position="528"/>
    </location>
</feature>
<dbReference type="GO" id="GO:0007283">
    <property type="term" value="P:spermatogenesis"/>
    <property type="evidence" value="ECO:0007669"/>
    <property type="project" value="InterPro"/>
</dbReference>
<evidence type="ECO:0000256" key="1">
    <source>
        <dbReference type="ARBA" id="ARBA00006198"/>
    </source>
</evidence>
<dbReference type="Gene3D" id="3.30.420.40">
    <property type="match status" value="1"/>
</dbReference>
<name>A0A669D3Y0_ORENI</name>
<dbReference type="Pfam" id="PF01869">
    <property type="entry name" value="BcrAD_BadFG"/>
    <property type="match status" value="1"/>
</dbReference>
<dbReference type="SUPFAM" id="SSF53067">
    <property type="entry name" value="Actin-like ATPase domain"/>
    <property type="match status" value="2"/>
</dbReference>
<dbReference type="Ensembl" id="ENSONIT00000075692.1">
    <property type="protein sequence ID" value="ENSONIP00000053624.1"/>
    <property type="gene ID" value="ENSONIG00000013572.2"/>
</dbReference>
<dbReference type="GO" id="GO:0045127">
    <property type="term" value="F:N-acetylglucosamine kinase activity"/>
    <property type="evidence" value="ECO:0007669"/>
    <property type="project" value="UniProtKB-EC"/>
</dbReference>
<reference evidence="7" key="3">
    <citation type="submission" date="2025-09" db="UniProtKB">
        <authorList>
            <consortium name="Ensembl"/>
        </authorList>
    </citation>
    <scope>IDENTIFICATION</scope>
</reference>
<feature type="domain" description="ATPase BadF/BadG/BcrA/BcrD type" evidence="6">
    <location>
        <begin position="608"/>
        <end position="873"/>
    </location>
</feature>
<feature type="compositionally biased region" description="Low complexity" evidence="5">
    <location>
        <begin position="506"/>
        <end position="516"/>
    </location>
</feature>
<proteinExistence type="inferred from homology"/>
<evidence type="ECO:0000256" key="4">
    <source>
        <dbReference type="ARBA" id="ARBA00031123"/>
    </source>
</evidence>
<dbReference type="AlphaFoldDB" id="A0A669D3Y0"/>
<comment type="similarity">
    <text evidence="1">Belongs to the eukaryotic-type N-acetylglucosamine kinase family.</text>
</comment>
<keyword evidence="8" id="KW-1185">Reference proteome</keyword>
<dbReference type="PANTHER" id="PTHR28642">
    <property type="entry name" value="MEIOSIS 1 ARREST PROTEIN"/>
    <property type="match status" value="1"/>
</dbReference>
<protein>
    <recommendedName>
        <fullName evidence="3">N-acetyl-D-glucosamine kinase</fullName>
        <ecNumber evidence="2">2.7.1.59</ecNumber>
    </recommendedName>
    <alternativeName>
        <fullName evidence="4">GlcNAc kinase</fullName>
    </alternativeName>
</protein>
<evidence type="ECO:0000256" key="2">
    <source>
        <dbReference type="ARBA" id="ARBA00012122"/>
    </source>
</evidence>
<dbReference type="EC" id="2.7.1.59" evidence="2"/>
<reference evidence="7" key="2">
    <citation type="submission" date="2025-08" db="UniProtKB">
        <authorList>
            <consortium name="Ensembl"/>
        </authorList>
    </citation>
    <scope>IDENTIFICATION</scope>
</reference>
<dbReference type="Proteomes" id="UP000005207">
    <property type="component" value="Linkage group LG3"/>
</dbReference>
<organism evidence="7 8">
    <name type="scientific">Oreochromis niloticus</name>
    <name type="common">Nile tilapia</name>
    <name type="synonym">Tilapia nilotica</name>
    <dbReference type="NCBI Taxonomy" id="8128"/>
    <lineage>
        <taxon>Eukaryota</taxon>
        <taxon>Metazoa</taxon>
        <taxon>Chordata</taxon>
        <taxon>Craniata</taxon>
        <taxon>Vertebrata</taxon>
        <taxon>Euteleostomi</taxon>
        <taxon>Actinopterygii</taxon>
        <taxon>Neopterygii</taxon>
        <taxon>Teleostei</taxon>
        <taxon>Neoteleostei</taxon>
        <taxon>Acanthomorphata</taxon>
        <taxon>Ovalentaria</taxon>
        <taxon>Cichlomorphae</taxon>
        <taxon>Cichliformes</taxon>
        <taxon>Cichlidae</taxon>
        <taxon>African cichlids</taxon>
        <taxon>Pseudocrenilabrinae</taxon>
        <taxon>Oreochromini</taxon>
        <taxon>Oreochromis</taxon>
    </lineage>
</organism>
<dbReference type="InParanoid" id="A0A669D3Y0"/>
<gene>
    <name evidence="7" type="primary">m1ap</name>
</gene>
<dbReference type="GO" id="GO:0007127">
    <property type="term" value="P:meiosis I"/>
    <property type="evidence" value="ECO:0007669"/>
    <property type="project" value="InterPro"/>
</dbReference>
<reference evidence="8" key="1">
    <citation type="submission" date="2012-01" db="EMBL/GenBank/DDBJ databases">
        <title>The Genome Sequence of Oreochromis niloticus (Nile Tilapia).</title>
        <authorList>
            <consortium name="Broad Institute Genome Assembly Team"/>
            <consortium name="Broad Institute Sequencing Platform"/>
            <person name="Di Palma F."/>
            <person name="Johnson J."/>
            <person name="Lander E.S."/>
            <person name="Lindblad-Toh K."/>
        </authorList>
    </citation>
    <scope>NUCLEOTIDE SEQUENCE [LARGE SCALE GENOMIC DNA]</scope>
</reference>
<sequence length="945" mass="102296">MCTGKLQAIVLQNQVVALFGDVQQKLFSEKLGLNLSKEIMDSRKRAAASSNSPSLVFWSSSFPRQPARVLIVEALPPRWSETRTVLCDALDNFLSLASSLDGPCRIPLLSLYAVSRQRECLLPFVQVRGNFARLHSCVEELRSIPSEGCIRGAAAGADLLRQAVLDSLQQFKQYIRHTSAGSQAGSNISVEVTLVTSQPGRSIVHQLEMGLKDADLVSLKRLLVVQIYSTADWGQDALSPEPAAPSETEDSLMLGTEVDLQQVENTVFAIETVFKAWLQEQGGDREHLHLLLPSPMDNLIPVCVKCDMQERMISPALIPLTPKLGVKTESIRDFLPGTKGSANQSPAPQTLKVIKVLRADGVCESVLYGLPLVIRPTTCWQLDWDEMENNQNLFHALCHTLRSRDLFLLLQVEPAQKSAAGASGPCVYSHYILQPSPSLSLLLKPVVSRELLLPCSQLALAQDPAHHAMQTIQSCLTQLDEEFVLNPLSLSSNLYQHLRSRGLLSQPRYPYRIQPPQEGPKSTGSRQPRQLQNYSRQLGMNNKVRATVAPLPSSSAASSSSSLGPPPSKASRPALNFLSSSSSGSSRAPAPTRQEGNDDDDNSVLIHGGTHSKAVLLSGDGKVLAETAGPSTNHWLVGVDKCISTIDDMVQRAKAEAGLDPGTPLYSLGMSLSGGEQKDAIDKLIALMKERFPSLSERYFITTDAIGAMATASNRGGIVLISGTGSNCKLVNPDGSQIGCGGWGHMMGDEGSAFWIAHLAVKTVFDAKDNLVAPPHDTTHVRKAMEEYFQVSDLMGMLPHLYRNFQKSHFAGFCKKLAEGAEAGDALCRHVFAQAGRVLAKHVEAVLPAAQEPLLSGDLGLPILCVGSVWKSWELLKPGFSEVLDKLASSDKHKGHFRSYSLLILQRSSALGGASLGAQHSGATIAMDYATNAKVFYQHTFSSSA</sequence>
<accession>A0A669D3Y0</accession>
<dbReference type="InterPro" id="IPR033587">
    <property type="entry name" value="M1AP"/>
</dbReference>
<dbReference type="GeneTree" id="ENSGT00390000005656"/>
<dbReference type="InterPro" id="IPR002731">
    <property type="entry name" value="ATPase_BadF"/>
</dbReference>
<evidence type="ECO:0000256" key="3">
    <source>
        <dbReference type="ARBA" id="ARBA00014974"/>
    </source>
</evidence>
<evidence type="ECO:0000313" key="7">
    <source>
        <dbReference type="Ensembl" id="ENSONIP00000053624.1"/>
    </source>
</evidence>
<evidence type="ECO:0000259" key="6">
    <source>
        <dbReference type="Pfam" id="PF01869"/>
    </source>
</evidence>
<dbReference type="GO" id="GO:0051308">
    <property type="term" value="P:male meiosis chromosome separation"/>
    <property type="evidence" value="ECO:0007669"/>
    <property type="project" value="TreeGrafter"/>
</dbReference>